<comment type="caution">
    <text evidence="6">The sequence shown here is derived from an EMBL/GenBank/DDBJ whole genome shotgun (WGS) entry which is preliminary data.</text>
</comment>
<dbReference type="PANTHER" id="PTHR13847:SF286">
    <property type="entry name" value="D-AMINO ACID DEHYDROGENASE"/>
    <property type="match status" value="1"/>
</dbReference>
<proteinExistence type="inferred from homology"/>
<dbReference type="AlphaFoldDB" id="A0A6B0YU92"/>
<comment type="cofactor">
    <cofactor evidence="1">
        <name>FAD</name>
        <dbReference type="ChEBI" id="CHEBI:57692"/>
    </cofactor>
</comment>
<dbReference type="GO" id="GO:0005737">
    <property type="term" value="C:cytoplasm"/>
    <property type="evidence" value="ECO:0007669"/>
    <property type="project" value="TreeGrafter"/>
</dbReference>
<dbReference type="Gene3D" id="3.50.50.60">
    <property type="entry name" value="FAD/NAD(P)-binding domain"/>
    <property type="match status" value="1"/>
</dbReference>
<keyword evidence="3" id="KW-0285">Flavoprotein</keyword>
<dbReference type="InterPro" id="IPR006076">
    <property type="entry name" value="FAD-dep_OxRdtase"/>
</dbReference>
<dbReference type="PANTHER" id="PTHR13847">
    <property type="entry name" value="SARCOSINE DEHYDROGENASE-RELATED"/>
    <property type="match status" value="1"/>
</dbReference>
<feature type="domain" description="FAD dependent oxidoreductase" evidence="5">
    <location>
        <begin position="4"/>
        <end position="363"/>
    </location>
</feature>
<dbReference type="EMBL" id="VXRG01000117">
    <property type="protein sequence ID" value="MXY94610.1"/>
    <property type="molecule type" value="Genomic_DNA"/>
</dbReference>
<dbReference type="GO" id="GO:0016491">
    <property type="term" value="F:oxidoreductase activity"/>
    <property type="evidence" value="ECO:0007669"/>
    <property type="project" value="UniProtKB-KW"/>
</dbReference>
<organism evidence="6">
    <name type="scientific">Caldilineaceae bacterium SB0664_bin_27</name>
    <dbReference type="NCBI Taxonomy" id="2605260"/>
    <lineage>
        <taxon>Bacteria</taxon>
        <taxon>Bacillati</taxon>
        <taxon>Chloroflexota</taxon>
        <taxon>Caldilineae</taxon>
        <taxon>Caldilineales</taxon>
        <taxon>Caldilineaceae</taxon>
    </lineage>
</organism>
<sequence length="384" mass="40851">MDYDLIIIGGGIVGSTAAYRAGQLGARTLLCDRRDTGRATDAGAGILAPESSTRDGRLWYDFALDAVDFYSVLIDDLTADGVSNEELSRAYSLCSKLSVALDDAEAAALAEMEQEIYARQEERRPPSTELIRRISPAEARDSFFPPLADASAVLLQPVSRRVDGRLMTAALEHGLRSRGVRTVEADVSALMLEDGQVNGVRTSAGEEYTAGAVLIAGGAWSAAFADQLNVRIPVSPQRGQIIHLLVPSQDTSTWSIVGGFSGHYQVPWPGGRVAIGATRETGSGFVPNATVSGIQEVLHEALRLSPGLRDAAIHEIRVGLRPYTTDHLPLLGSVPGAKGVFLATGHGPTGLTLGPFSAKLVVEQALDQPVSWDLAPFSVTRIFH</sequence>
<dbReference type="Pfam" id="PF01266">
    <property type="entry name" value="DAO"/>
    <property type="match status" value="1"/>
</dbReference>
<dbReference type="InterPro" id="IPR036188">
    <property type="entry name" value="FAD/NAD-bd_sf"/>
</dbReference>
<evidence type="ECO:0000256" key="2">
    <source>
        <dbReference type="ARBA" id="ARBA00009410"/>
    </source>
</evidence>
<evidence type="ECO:0000256" key="1">
    <source>
        <dbReference type="ARBA" id="ARBA00001974"/>
    </source>
</evidence>
<evidence type="ECO:0000256" key="3">
    <source>
        <dbReference type="ARBA" id="ARBA00022630"/>
    </source>
</evidence>
<comment type="similarity">
    <text evidence="2">Belongs to the DadA oxidoreductase family.</text>
</comment>
<name>A0A6B0YU92_9CHLR</name>
<evidence type="ECO:0000259" key="5">
    <source>
        <dbReference type="Pfam" id="PF01266"/>
    </source>
</evidence>
<keyword evidence="4" id="KW-0560">Oxidoreductase</keyword>
<reference evidence="6" key="1">
    <citation type="submission" date="2019-09" db="EMBL/GenBank/DDBJ databases">
        <title>Characterisation of the sponge microbiome using genome-centric metagenomics.</title>
        <authorList>
            <person name="Engelberts J.P."/>
            <person name="Robbins S.J."/>
            <person name="De Goeij J.M."/>
            <person name="Aranda M."/>
            <person name="Bell S.C."/>
            <person name="Webster N.S."/>
        </authorList>
    </citation>
    <scope>NUCLEOTIDE SEQUENCE</scope>
    <source>
        <strain evidence="6">SB0664_bin_27</strain>
    </source>
</reference>
<protein>
    <submittedName>
        <fullName evidence="6">FAD-binding oxidoreductase</fullName>
    </submittedName>
</protein>
<evidence type="ECO:0000256" key="4">
    <source>
        <dbReference type="ARBA" id="ARBA00023002"/>
    </source>
</evidence>
<accession>A0A6B0YU92</accession>
<dbReference type="SUPFAM" id="SSF51905">
    <property type="entry name" value="FAD/NAD(P)-binding domain"/>
    <property type="match status" value="1"/>
</dbReference>
<dbReference type="SUPFAM" id="SSF54373">
    <property type="entry name" value="FAD-linked reductases, C-terminal domain"/>
    <property type="match status" value="1"/>
</dbReference>
<gene>
    <name evidence="6" type="ORF">F4Y42_14305</name>
</gene>
<dbReference type="Gene3D" id="3.30.9.10">
    <property type="entry name" value="D-Amino Acid Oxidase, subunit A, domain 2"/>
    <property type="match status" value="1"/>
</dbReference>
<dbReference type="PRINTS" id="PR00368">
    <property type="entry name" value="FADPNR"/>
</dbReference>
<evidence type="ECO:0000313" key="6">
    <source>
        <dbReference type="EMBL" id="MXY94610.1"/>
    </source>
</evidence>